<gene>
    <name evidence="13" type="ORF">SAMN05660831_01314</name>
</gene>
<name>A0A1I1QUZ3_9GAMM</name>
<dbReference type="Gene3D" id="3.40.50.300">
    <property type="entry name" value="P-loop containing nucleotide triphosphate hydrolases"/>
    <property type="match status" value="1"/>
</dbReference>
<protein>
    <submittedName>
        <fullName evidence="13">Hpr(Ser) kinase/phosphatase</fullName>
    </submittedName>
</protein>
<dbReference type="PANTHER" id="PTHR30305">
    <property type="entry name" value="PROTEIN YJDM-RELATED"/>
    <property type="match status" value="1"/>
</dbReference>
<accession>A0A1I1QUZ3</accession>
<keyword evidence="6" id="KW-0547">Nucleotide-binding</keyword>
<dbReference type="AlphaFoldDB" id="A0A1I1QUZ3"/>
<evidence type="ECO:0000256" key="4">
    <source>
        <dbReference type="ARBA" id="ARBA00022527"/>
    </source>
</evidence>
<sequence>MDGGVGVGDLLRLAGKPLGLRRLDTTGADPACRLEADDDAALVGPFNPVRPPCIQVVGTVERDYLADLGKNSLADALASLVRTDRIIILADGIEPPRVLAEQVAATGTALLTSDAPTHTVISNLRHLLARDTARVTTLHGVYLEVLGLGVLLTGSSAVGKSELALELISRGHRLVADDAPRFRRVDPETVNGHCPEALRGFLEVRGLGVLDIPAMFGESALKASKNLRLVVDLQPFDQVSLDAEARLRGARQDQEVLGVTTPGITLPVAPGRNLAVLVEGAVRNHILAQSGYDAADAFMNKQRALMDASSGSGT</sequence>
<dbReference type="Pfam" id="PF02603">
    <property type="entry name" value="Hpr_kinase_N"/>
    <property type="match status" value="1"/>
</dbReference>
<dbReference type="GO" id="GO:0004674">
    <property type="term" value="F:protein serine/threonine kinase activity"/>
    <property type="evidence" value="ECO:0007669"/>
    <property type="project" value="UniProtKB-KW"/>
</dbReference>
<dbReference type="OrthoDB" id="9778803at2"/>
<comment type="similarity">
    <text evidence="2">Belongs to the HPrK/P family.</text>
</comment>
<evidence type="ECO:0000256" key="6">
    <source>
        <dbReference type="ARBA" id="ARBA00022741"/>
    </source>
</evidence>
<dbReference type="EMBL" id="FOMJ01000003">
    <property type="protein sequence ID" value="SFD25941.1"/>
    <property type="molecule type" value="Genomic_DNA"/>
</dbReference>
<dbReference type="Pfam" id="PF07475">
    <property type="entry name" value="Hpr_kinase_C"/>
    <property type="match status" value="1"/>
</dbReference>
<dbReference type="SUPFAM" id="SSF53795">
    <property type="entry name" value="PEP carboxykinase-like"/>
    <property type="match status" value="1"/>
</dbReference>
<dbReference type="STRING" id="1123397.SAMN05660831_01314"/>
<evidence type="ECO:0000256" key="8">
    <source>
        <dbReference type="ARBA" id="ARBA00022840"/>
    </source>
</evidence>
<evidence type="ECO:0000313" key="13">
    <source>
        <dbReference type="EMBL" id="SFD25941.1"/>
    </source>
</evidence>
<dbReference type="PANTHER" id="PTHR30305:SF1">
    <property type="entry name" value="HPR KINASE_PHOSPHORYLASE"/>
    <property type="match status" value="1"/>
</dbReference>
<evidence type="ECO:0000313" key="14">
    <source>
        <dbReference type="Proteomes" id="UP000198611"/>
    </source>
</evidence>
<reference evidence="13 14" key="1">
    <citation type="submission" date="2016-10" db="EMBL/GenBank/DDBJ databases">
        <authorList>
            <person name="de Groot N.N."/>
        </authorList>
    </citation>
    <scope>NUCLEOTIDE SEQUENCE [LARGE SCALE GENOMIC DNA]</scope>
    <source>
        <strain evidence="13 14">HL3</strain>
    </source>
</reference>
<dbReference type="GO" id="GO:0005524">
    <property type="term" value="F:ATP binding"/>
    <property type="evidence" value="ECO:0007669"/>
    <property type="project" value="UniProtKB-KW"/>
</dbReference>
<organism evidence="13 14">
    <name type="scientific">Thiohalospira halophila DSM 15071</name>
    <dbReference type="NCBI Taxonomy" id="1123397"/>
    <lineage>
        <taxon>Bacteria</taxon>
        <taxon>Pseudomonadati</taxon>
        <taxon>Pseudomonadota</taxon>
        <taxon>Gammaproteobacteria</taxon>
        <taxon>Thiohalospirales</taxon>
        <taxon>Thiohalospiraceae</taxon>
        <taxon>Thiohalospira</taxon>
    </lineage>
</organism>
<proteinExistence type="inferred from homology"/>
<dbReference type="GO" id="GO:0000155">
    <property type="term" value="F:phosphorelay sensor kinase activity"/>
    <property type="evidence" value="ECO:0007669"/>
    <property type="project" value="InterPro"/>
</dbReference>
<keyword evidence="5" id="KW-0808">Transferase</keyword>
<keyword evidence="8" id="KW-0067">ATP-binding</keyword>
<feature type="domain" description="HPr(Ser) kinase/phosphorylase N-terminal" evidence="11">
    <location>
        <begin position="41"/>
        <end position="128"/>
    </location>
</feature>
<evidence type="ECO:0000256" key="2">
    <source>
        <dbReference type="ARBA" id="ARBA00006883"/>
    </source>
</evidence>
<feature type="domain" description="HPr kinase/phosphorylase C-terminal" evidence="12">
    <location>
        <begin position="133"/>
        <end position="301"/>
    </location>
</feature>
<dbReference type="Proteomes" id="UP000198611">
    <property type="component" value="Unassembled WGS sequence"/>
</dbReference>
<evidence type="ECO:0000256" key="7">
    <source>
        <dbReference type="ARBA" id="ARBA00022777"/>
    </source>
</evidence>
<evidence type="ECO:0000256" key="9">
    <source>
        <dbReference type="ARBA" id="ARBA00023268"/>
    </source>
</evidence>
<keyword evidence="9" id="KW-0511">Multifunctional enzyme</keyword>
<evidence type="ECO:0000256" key="10">
    <source>
        <dbReference type="ARBA" id="ARBA00047657"/>
    </source>
</evidence>
<dbReference type="GO" id="GO:0006109">
    <property type="term" value="P:regulation of carbohydrate metabolic process"/>
    <property type="evidence" value="ECO:0007669"/>
    <property type="project" value="InterPro"/>
</dbReference>
<dbReference type="InterPro" id="IPR003755">
    <property type="entry name" value="HPr(Ser)_kin/Pase"/>
</dbReference>
<evidence type="ECO:0000256" key="5">
    <source>
        <dbReference type="ARBA" id="ARBA00022679"/>
    </source>
</evidence>
<evidence type="ECO:0000259" key="11">
    <source>
        <dbReference type="Pfam" id="PF02603"/>
    </source>
</evidence>
<keyword evidence="4" id="KW-0723">Serine/threonine-protein kinase</keyword>
<dbReference type="NCBIfam" id="TIGR00679">
    <property type="entry name" value="hpr-ser"/>
    <property type="match status" value="1"/>
</dbReference>
<evidence type="ECO:0000256" key="1">
    <source>
        <dbReference type="ARBA" id="ARBA00001120"/>
    </source>
</evidence>
<dbReference type="SUPFAM" id="SSF75138">
    <property type="entry name" value="HprK N-terminal domain-like"/>
    <property type="match status" value="1"/>
</dbReference>
<dbReference type="CDD" id="cd01918">
    <property type="entry name" value="HprK_C"/>
    <property type="match status" value="1"/>
</dbReference>
<dbReference type="Gene3D" id="3.40.1390.20">
    <property type="entry name" value="HprK N-terminal domain-like"/>
    <property type="match status" value="1"/>
</dbReference>
<dbReference type="RefSeq" id="WP_093427959.1">
    <property type="nucleotide sequence ID" value="NZ_FOMJ01000003.1"/>
</dbReference>
<dbReference type="InterPro" id="IPR011104">
    <property type="entry name" value="Hpr_kin/Pase_C"/>
</dbReference>
<comment type="catalytic activity">
    <reaction evidence="10">
        <text>[HPr protein]-O-phospho-L-serine + phosphate + H(+) = [HPr protein]-L-serine + diphosphate</text>
        <dbReference type="Rhea" id="RHEA:46604"/>
        <dbReference type="Rhea" id="RHEA-COMP:11602"/>
        <dbReference type="Rhea" id="RHEA-COMP:11603"/>
        <dbReference type="ChEBI" id="CHEBI:15378"/>
        <dbReference type="ChEBI" id="CHEBI:29999"/>
        <dbReference type="ChEBI" id="CHEBI:33019"/>
        <dbReference type="ChEBI" id="CHEBI:43474"/>
        <dbReference type="ChEBI" id="CHEBI:83421"/>
    </reaction>
</comment>
<keyword evidence="14" id="KW-1185">Reference proteome</keyword>
<evidence type="ECO:0000256" key="3">
    <source>
        <dbReference type="ARBA" id="ARBA00011643"/>
    </source>
</evidence>
<comment type="subunit">
    <text evidence="3">Homohexamer.</text>
</comment>
<dbReference type="InterPro" id="IPR011126">
    <property type="entry name" value="Hpr_kin/Pase_Hpr_N"/>
</dbReference>
<comment type="catalytic activity">
    <reaction evidence="1">
        <text>[HPr protein]-L-serine + ATP = [HPr protein]-O-phospho-L-serine + ADP + H(+)</text>
        <dbReference type="Rhea" id="RHEA:46600"/>
        <dbReference type="Rhea" id="RHEA-COMP:11602"/>
        <dbReference type="Rhea" id="RHEA-COMP:11603"/>
        <dbReference type="ChEBI" id="CHEBI:15378"/>
        <dbReference type="ChEBI" id="CHEBI:29999"/>
        <dbReference type="ChEBI" id="CHEBI:30616"/>
        <dbReference type="ChEBI" id="CHEBI:83421"/>
        <dbReference type="ChEBI" id="CHEBI:456216"/>
    </reaction>
</comment>
<keyword evidence="7 13" id="KW-0418">Kinase</keyword>
<dbReference type="InterPro" id="IPR027417">
    <property type="entry name" value="P-loop_NTPase"/>
</dbReference>
<dbReference type="InterPro" id="IPR028979">
    <property type="entry name" value="Ser_kin/Pase_Hpr-like_N_sf"/>
</dbReference>
<evidence type="ECO:0000259" key="12">
    <source>
        <dbReference type="Pfam" id="PF07475"/>
    </source>
</evidence>